<organism evidence="1 2">
    <name type="scientific">Spongiactinospora gelatinilytica</name>
    <dbReference type="NCBI Taxonomy" id="2666298"/>
    <lineage>
        <taxon>Bacteria</taxon>
        <taxon>Bacillati</taxon>
        <taxon>Actinomycetota</taxon>
        <taxon>Actinomycetes</taxon>
        <taxon>Streptosporangiales</taxon>
        <taxon>Streptosporangiaceae</taxon>
        <taxon>Spongiactinospora</taxon>
    </lineage>
</organism>
<protein>
    <submittedName>
        <fullName evidence="1">Uncharacterized protein</fullName>
    </submittedName>
</protein>
<dbReference type="Proteomes" id="UP000248544">
    <property type="component" value="Unassembled WGS sequence"/>
</dbReference>
<comment type="caution">
    <text evidence="1">The sequence shown here is derived from an EMBL/GenBank/DDBJ whole genome shotgun (WGS) entry which is preliminary data.</text>
</comment>
<sequence length="106" mass="12052">MIDGTWHQLTIHDPRDVCEGDVVRRAVQDYLSPERLIDLGDWLVMEPAYICGNYIGVDAEGRAYDVAAIHRHCRSLATERDEWVAFPMDRPVAVRRRSGTCPATPE</sequence>
<accession>A0A2W2HDB0</accession>
<dbReference type="AlphaFoldDB" id="A0A2W2HDB0"/>
<proteinExistence type="predicted"/>
<reference evidence="1 2" key="1">
    <citation type="submission" date="2018-01" db="EMBL/GenBank/DDBJ databases">
        <title>Draft genome sequence of Sphaerisporangium sp. 7K107.</title>
        <authorList>
            <person name="Sahin N."/>
            <person name="Saygin H."/>
            <person name="Ay H."/>
        </authorList>
    </citation>
    <scope>NUCLEOTIDE SEQUENCE [LARGE SCALE GENOMIC DNA]</scope>
    <source>
        <strain evidence="1 2">7K107</strain>
    </source>
</reference>
<evidence type="ECO:0000313" key="2">
    <source>
        <dbReference type="Proteomes" id="UP000248544"/>
    </source>
</evidence>
<evidence type="ECO:0000313" key="1">
    <source>
        <dbReference type="EMBL" id="PZG52939.1"/>
    </source>
</evidence>
<dbReference type="EMBL" id="POUA01000031">
    <property type="protein sequence ID" value="PZG52939.1"/>
    <property type="molecule type" value="Genomic_DNA"/>
</dbReference>
<gene>
    <name evidence="1" type="ORF">C1I98_06625</name>
</gene>
<name>A0A2W2HDB0_9ACTN</name>
<keyword evidence="2" id="KW-1185">Reference proteome</keyword>
<dbReference type="RefSeq" id="WP_111166181.1">
    <property type="nucleotide sequence ID" value="NZ_POUA01000031.1"/>
</dbReference>